<keyword evidence="3" id="KW-1003">Cell membrane</keyword>
<dbReference type="OMA" id="WNHFVEA"/>
<protein>
    <recommendedName>
        <fullName evidence="18">Glypican-6</fullName>
    </recommendedName>
</protein>
<feature type="compositionally biased region" description="Polar residues" evidence="13">
    <location>
        <begin position="611"/>
        <end position="620"/>
    </location>
</feature>
<evidence type="ECO:0000256" key="4">
    <source>
        <dbReference type="ARBA" id="ARBA00022622"/>
    </source>
</evidence>
<dbReference type="Proteomes" id="UP000594454">
    <property type="component" value="Chromosome 2"/>
</dbReference>
<feature type="chain" id="PRO_5030974036" description="Glypican-6" evidence="15">
    <location>
        <begin position="29"/>
        <end position="686"/>
    </location>
</feature>
<feature type="compositionally biased region" description="Polar residues" evidence="13">
    <location>
        <begin position="534"/>
        <end position="547"/>
    </location>
</feature>
<evidence type="ECO:0000256" key="3">
    <source>
        <dbReference type="ARBA" id="ARBA00022475"/>
    </source>
</evidence>
<dbReference type="InParanoid" id="A0A7R8UI41"/>
<evidence type="ECO:0000256" key="1">
    <source>
        <dbReference type="ARBA" id="ARBA00004609"/>
    </source>
</evidence>
<dbReference type="GO" id="GO:0005886">
    <property type="term" value="C:plasma membrane"/>
    <property type="evidence" value="ECO:0007669"/>
    <property type="project" value="UniProtKB-SubCell"/>
</dbReference>
<dbReference type="AlphaFoldDB" id="A0A7R8UI41"/>
<reference evidence="16 17" key="1">
    <citation type="submission" date="2020-11" db="EMBL/GenBank/DDBJ databases">
        <authorList>
            <person name="Wallbank WR R."/>
            <person name="Pardo Diaz C."/>
            <person name="Kozak K."/>
            <person name="Martin S."/>
            <person name="Jiggins C."/>
            <person name="Moest M."/>
            <person name="Warren A I."/>
            <person name="Generalovic N T."/>
            <person name="Byers J.R.P. K."/>
            <person name="Montejo-Kovacevich G."/>
            <person name="Yen C E."/>
        </authorList>
    </citation>
    <scope>NUCLEOTIDE SEQUENCE [LARGE SCALE GENOMIC DNA]</scope>
</reference>
<dbReference type="PANTHER" id="PTHR10822:SF30">
    <property type="entry name" value="DALLY-LIKE, ISOFORM A"/>
    <property type="match status" value="1"/>
</dbReference>
<evidence type="ECO:0008006" key="18">
    <source>
        <dbReference type="Google" id="ProtNLM"/>
    </source>
</evidence>
<evidence type="ECO:0000256" key="10">
    <source>
        <dbReference type="ARBA" id="ARBA00023288"/>
    </source>
</evidence>
<dbReference type="InterPro" id="IPR001863">
    <property type="entry name" value="Glypican"/>
</dbReference>
<feature type="compositionally biased region" description="Polar residues" evidence="13">
    <location>
        <begin position="426"/>
        <end position="443"/>
    </location>
</feature>
<feature type="region of interest" description="Disordered" evidence="13">
    <location>
        <begin position="528"/>
        <end position="547"/>
    </location>
</feature>
<dbReference type="GO" id="GO:0098552">
    <property type="term" value="C:side of membrane"/>
    <property type="evidence" value="ECO:0007669"/>
    <property type="project" value="UniProtKB-KW"/>
</dbReference>
<keyword evidence="5 15" id="KW-0732">Signal</keyword>
<keyword evidence="17" id="KW-1185">Reference proteome</keyword>
<evidence type="ECO:0000256" key="2">
    <source>
        <dbReference type="ARBA" id="ARBA00010260"/>
    </source>
</evidence>
<comment type="function">
    <text evidence="12">Cell surface proteoglycan.</text>
</comment>
<evidence type="ECO:0000256" key="15">
    <source>
        <dbReference type="SAM" id="SignalP"/>
    </source>
</evidence>
<evidence type="ECO:0000313" key="16">
    <source>
        <dbReference type="EMBL" id="CAD7080967.1"/>
    </source>
</evidence>
<dbReference type="GO" id="GO:1905475">
    <property type="term" value="P:regulation of protein localization to membrane"/>
    <property type="evidence" value="ECO:0007669"/>
    <property type="project" value="TreeGrafter"/>
</dbReference>
<feature type="region of interest" description="Disordered" evidence="13">
    <location>
        <begin position="576"/>
        <end position="638"/>
    </location>
</feature>
<feature type="compositionally biased region" description="Low complexity" evidence="13">
    <location>
        <begin position="621"/>
        <end position="638"/>
    </location>
</feature>
<evidence type="ECO:0000256" key="11">
    <source>
        <dbReference type="RuleBase" id="RU003518"/>
    </source>
</evidence>
<feature type="compositionally biased region" description="Basic residues" evidence="13">
    <location>
        <begin position="446"/>
        <end position="457"/>
    </location>
</feature>
<dbReference type="GO" id="GO:0045202">
    <property type="term" value="C:synapse"/>
    <property type="evidence" value="ECO:0007669"/>
    <property type="project" value="TreeGrafter"/>
</dbReference>
<sequence length="686" mass="76431">MHANMRGLLLRHLVFAAICFECTSYTESSTLTTNAPAAVPPPPPVSTASHPTAAPAPNCSAVAHLLQARGLKSSDIPSDPTKDSIHRFCDLPATGSCCTYKIETHLSSHTKEAFQKNTKDLIGKLSNVLGARAHKLNEYFTELLVESKKEFHNMFKRTYGNIYEENSYVFSNLFTELENYFTRGKVDLAVSMDSFFNILYQKMFTVLNSQYILDDKYLGCVSEHMKELKPFGDVPDKLSVQIKRSFVATRTYAQALNIAAEMTKALMNVRINTDCTAALTRMQQCNVCKGYAQKPCANYCVNVMRGCLQHYVTLDTEWDTFVAFMEKVADRLLGPFNIVMVVEPINIKISEAIMNYQETERAISEQVFKGCGDPVLGRRSQADRIKKSTSHEDGTSFGSTMNLHEVDSDLYIQTNRTRRSVDAEQNDNYDSSEQIVPPTQVQRTQRDRRKNKKKGNGNKKGLDKDDDSFKEPSLDKIVKDIKLKIKDLKKFWSNLPYQLCNIGELASVPPGSNETCWNGHDVVEQEVATRQEPGGNSESISQTPQQKNMVTSQLYYLKTAVSNLRNAYNGLDVEWPDQEEPFESSGYGSGDGDDDDLETGSGSSAFEESVPKQSETPSVYVSTASSGGTNATGTKKTVGSNTYENEVIKGSGASPNVPQMSLRRALIMYLFPIYMAWFGGIISDLL</sequence>
<dbReference type="GO" id="GO:0016477">
    <property type="term" value="P:cell migration"/>
    <property type="evidence" value="ECO:0007669"/>
    <property type="project" value="TreeGrafter"/>
</dbReference>
<evidence type="ECO:0000256" key="7">
    <source>
        <dbReference type="ARBA" id="ARBA00023136"/>
    </source>
</evidence>
<feature type="region of interest" description="Disordered" evidence="13">
    <location>
        <begin position="32"/>
        <end position="53"/>
    </location>
</feature>
<evidence type="ECO:0000256" key="14">
    <source>
        <dbReference type="SAM" id="Phobius"/>
    </source>
</evidence>
<keyword evidence="4 12" id="KW-0336">GPI-anchor</keyword>
<feature type="region of interest" description="Disordered" evidence="13">
    <location>
        <begin position="420"/>
        <end position="470"/>
    </location>
</feature>
<evidence type="ECO:0000256" key="5">
    <source>
        <dbReference type="ARBA" id="ARBA00022729"/>
    </source>
</evidence>
<feature type="region of interest" description="Disordered" evidence="13">
    <location>
        <begin position="379"/>
        <end position="401"/>
    </location>
</feature>
<feature type="transmembrane region" description="Helical" evidence="14">
    <location>
        <begin position="666"/>
        <end position="685"/>
    </location>
</feature>
<proteinExistence type="inferred from homology"/>
<evidence type="ECO:0000256" key="12">
    <source>
        <dbReference type="RuleBase" id="RU003519"/>
    </source>
</evidence>
<comment type="similarity">
    <text evidence="2 11">Belongs to the glypican family.</text>
</comment>
<dbReference type="Pfam" id="PF01153">
    <property type="entry name" value="Glypican"/>
    <property type="match status" value="2"/>
</dbReference>
<evidence type="ECO:0000256" key="8">
    <source>
        <dbReference type="ARBA" id="ARBA00023180"/>
    </source>
</evidence>
<keyword evidence="14" id="KW-0812">Transmembrane</keyword>
<keyword evidence="9 12" id="KW-0357">Heparan sulfate</keyword>
<keyword evidence="8" id="KW-0325">Glycoprotein</keyword>
<dbReference type="GO" id="GO:0009986">
    <property type="term" value="C:cell surface"/>
    <property type="evidence" value="ECO:0007669"/>
    <property type="project" value="TreeGrafter"/>
</dbReference>
<evidence type="ECO:0000256" key="9">
    <source>
        <dbReference type="ARBA" id="ARBA00023207"/>
    </source>
</evidence>
<evidence type="ECO:0000313" key="17">
    <source>
        <dbReference type="Proteomes" id="UP000594454"/>
    </source>
</evidence>
<feature type="compositionally biased region" description="Basic and acidic residues" evidence="13">
    <location>
        <begin position="460"/>
        <end position="470"/>
    </location>
</feature>
<dbReference type="PANTHER" id="PTHR10822">
    <property type="entry name" value="GLYPICAN"/>
    <property type="match status" value="1"/>
</dbReference>
<keyword evidence="6 12" id="KW-0654">Proteoglycan</keyword>
<feature type="signal peptide" evidence="15">
    <location>
        <begin position="1"/>
        <end position="28"/>
    </location>
</feature>
<organism evidence="16 17">
    <name type="scientific">Hermetia illucens</name>
    <name type="common">Black soldier fly</name>
    <dbReference type="NCBI Taxonomy" id="343691"/>
    <lineage>
        <taxon>Eukaryota</taxon>
        <taxon>Metazoa</taxon>
        <taxon>Ecdysozoa</taxon>
        <taxon>Arthropoda</taxon>
        <taxon>Hexapoda</taxon>
        <taxon>Insecta</taxon>
        <taxon>Pterygota</taxon>
        <taxon>Neoptera</taxon>
        <taxon>Endopterygota</taxon>
        <taxon>Diptera</taxon>
        <taxon>Brachycera</taxon>
        <taxon>Stratiomyomorpha</taxon>
        <taxon>Stratiomyidae</taxon>
        <taxon>Hermetiinae</taxon>
        <taxon>Hermetia</taxon>
    </lineage>
</organism>
<comment type="subcellular location">
    <subcellularLocation>
        <location evidence="1 12">Cell membrane</location>
        <topology evidence="1 12">Lipid-anchor</topology>
        <topology evidence="1 12">GPI-anchor</topology>
    </subcellularLocation>
</comment>
<feature type="compositionally biased region" description="Basic and acidic residues" evidence="13">
    <location>
        <begin position="380"/>
        <end position="394"/>
    </location>
</feature>
<dbReference type="FunCoup" id="A0A7R8UI41">
    <property type="interactions" value="470"/>
</dbReference>
<dbReference type="GO" id="GO:0005576">
    <property type="term" value="C:extracellular region"/>
    <property type="evidence" value="ECO:0007669"/>
    <property type="project" value="TreeGrafter"/>
</dbReference>
<dbReference type="OrthoDB" id="10010764at2759"/>
<keyword evidence="10 12" id="KW-0449">Lipoprotein</keyword>
<dbReference type="GO" id="GO:0009966">
    <property type="term" value="P:regulation of signal transduction"/>
    <property type="evidence" value="ECO:0007669"/>
    <property type="project" value="InterPro"/>
</dbReference>
<evidence type="ECO:0000256" key="13">
    <source>
        <dbReference type="SAM" id="MobiDB-lite"/>
    </source>
</evidence>
<dbReference type="EMBL" id="LR899010">
    <property type="protein sequence ID" value="CAD7080967.1"/>
    <property type="molecule type" value="Genomic_DNA"/>
</dbReference>
<evidence type="ECO:0000256" key="6">
    <source>
        <dbReference type="ARBA" id="ARBA00022974"/>
    </source>
</evidence>
<name>A0A7R8UI41_HERIL</name>
<keyword evidence="7 12" id="KW-0472">Membrane</keyword>
<keyword evidence="14" id="KW-1133">Transmembrane helix</keyword>
<gene>
    <name evidence="16" type="ORF">HERILL_LOCUS4097</name>
</gene>
<accession>A0A7R8UI41</accession>